<proteinExistence type="predicted"/>
<dbReference type="EMBL" id="JDVG02000428">
    <property type="protein sequence ID" value="KFB72182.1"/>
    <property type="molecule type" value="Genomic_DNA"/>
</dbReference>
<evidence type="ECO:0000313" key="3">
    <source>
        <dbReference type="EMBL" id="KFB72182.1"/>
    </source>
</evidence>
<dbReference type="Proteomes" id="UP000020077">
    <property type="component" value="Unassembled WGS sequence"/>
</dbReference>
<gene>
    <name evidence="3" type="ORF">AW09_002640</name>
</gene>
<reference evidence="3 4" key="1">
    <citation type="submission" date="2014-02" db="EMBL/GenBank/DDBJ databases">
        <title>Expanding our view of genomic diversity in Candidatus Accumulibacter clades.</title>
        <authorList>
            <person name="Skennerton C.T."/>
            <person name="Barr J.J."/>
            <person name="Slater F.R."/>
            <person name="Bond P.L."/>
            <person name="Tyson G.W."/>
        </authorList>
    </citation>
    <scope>NUCLEOTIDE SEQUENCE [LARGE SCALE GENOMIC DNA]</scope>
    <source>
        <strain evidence="4">BA-91</strain>
    </source>
</reference>
<keyword evidence="2" id="KW-0812">Transmembrane</keyword>
<evidence type="ECO:0000256" key="1">
    <source>
        <dbReference type="SAM" id="MobiDB-lite"/>
    </source>
</evidence>
<sequence length="76" mass="8337">MLHLAAERGKIRASPPPSTSHYSCRHDSLMSIPTHSTPLASIPKLDPVLCSSAATRLLWAIAALLLLWMTVFWALD</sequence>
<comment type="caution">
    <text evidence="3">The sequence shown here is derived from an EMBL/GenBank/DDBJ whole genome shotgun (WGS) entry which is preliminary data.</text>
</comment>
<name>A0A080LUB5_9PROT</name>
<feature type="transmembrane region" description="Helical" evidence="2">
    <location>
        <begin position="57"/>
        <end position="75"/>
    </location>
</feature>
<feature type="region of interest" description="Disordered" evidence="1">
    <location>
        <begin position="1"/>
        <end position="23"/>
    </location>
</feature>
<feature type="compositionally biased region" description="Basic and acidic residues" evidence="1">
    <location>
        <begin position="1"/>
        <end position="10"/>
    </location>
</feature>
<organism evidence="3 4">
    <name type="scientific">Candidatus Accumulibacter phosphatis</name>
    <dbReference type="NCBI Taxonomy" id="327160"/>
    <lineage>
        <taxon>Bacteria</taxon>
        <taxon>Pseudomonadati</taxon>
        <taxon>Pseudomonadota</taxon>
        <taxon>Betaproteobacteria</taxon>
        <taxon>Candidatus Accumulibacter</taxon>
    </lineage>
</organism>
<keyword evidence="2" id="KW-0472">Membrane</keyword>
<evidence type="ECO:0000313" key="4">
    <source>
        <dbReference type="Proteomes" id="UP000020077"/>
    </source>
</evidence>
<protein>
    <submittedName>
        <fullName evidence="3">Uncharacterized protein</fullName>
    </submittedName>
</protein>
<accession>A0A080LUB5</accession>
<evidence type="ECO:0000256" key="2">
    <source>
        <dbReference type="SAM" id="Phobius"/>
    </source>
</evidence>
<keyword evidence="2" id="KW-1133">Transmembrane helix</keyword>
<dbReference type="AlphaFoldDB" id="A0A080LUB5"/>